<organism evidence="2 3">
    <name type="scientific">Hymenobacter mellowenesis</name>
    <dbReference type="NCBI Taxonomy" id="3063995"/>
    <lineage>
        <taxon>Bacteria</taxon>
        <taxon>Pseudomonadati</taxon>
        <taxon>Bacteroidota</taxon>
        <taxon>Cytophagia</taxon>
        <taxon>Cytophagales</taxon>
        <taxon>Hymenobacteraceae</taxon>
        <taxon>Hymenobacter</taxon>
    </lineage>
</organism>
<feature type="chain" id="PRO_5047492997" description="DUF4352 domain-containing protein" evidence="1">
    <location>
        <begin position="19"/>
        <end position="254"/>
    </location>
</feature>
<keyword evidence="1" id="KW-0732">Signal</keyword>
<accession>A0ABT9AEP1</accession>
<evidence type="ECO:0000313" key="2">
    <source>
        <dbReference type="EMBL" id="MDO7848325.1"/>
    </source>
</evidence>
<dbReference type="Proteomes" id="UP001167796">
    <property type="component" value="Unassembled WGS sequence"/>
</dbReference>
<protein>
    <recommendedName>
        <fullName evidence="4">DUF4352 domain-containing protein</fullName>
    </recommendedName>
</protein>
<sequence>MKSLFLLITVLLALISKAAGQTAVPAPADLADLIVTAEIIGYAPNASPHLKEEHPRIVLYAQMTIRNTTNHVRDIFMMSCDWPSFWIAKGPRGLFHAAMQPRCDKNAPTVVSIPVGEAAIFRCPLLLISGDAGEAQKQDSTHFFKLGFLDFGPNFEDFSYASVRLGYEDDGRRSKKSKKRNTTKKARPPKVYWSDLVSNRINLLKAKEINGDSRYFSYYVTRCIAEASIALRPGRTFVLSANARGRNLPARFGC</sequence>
<keyword evidence="3" id="KW-1185">Reference proteome</keyword>
<dbReference type="EMBL" id="JAUQSX010000010">
    <property type="protein sequence ID" value="MDO7848325.1"/>
    <property type="molecule type" value="Genomic_DNA"/>
</dbReference>
<name>A0ABT9AEP1_9BACT</name>
<evidence type="ECO:0000256" key="1">
    <source>
        <dbReference type="SAM" id="SignalP"/>
    </source>
</evidence>
<proteinExistence type="predicted"/>
<evidence type="ECO:0000313" key="3">
    <source>
        <dbReference type="Proteomes" id="UP001167796"/>
    </source>
</evidence>
<dbReference type="RefSeq" id="WP_305013005.1">
    <property type="nucleotide sequence ID" value="NZ_JAUQSX010000010.1"/>
</dbReference>
<reference evidence="2" key="1">
    <citation type="submission" date="2023-07" db="EMBL/GenBank/DDBJ databases">
        <authorList>
            <person name="Kim M.K."/>
        </authorList>
    </citation>
    <scope>NUCLEOTIDE SEQUENCE</scope>
    <source>
        <strain evidence="2">M29</strain>
    </source>
</reference>
<feature type="signal peptide" evidence="1">
    <location>
        <begin position="1"/>
        <end position="18"/>
    </location>
</feature>
<gene>
    <name evidence="2" type="ORF">Q5H92_18300</name>
</gene>
<comment type="caution">
    <text evidence="2">The sequence shown here is derived from an EMBL/GenBank/DDBJ whole genome shotgun (WGS) entry which is preliminary data.</text>
</comment>
<evidence type="ECO:0008006" key="4">
    <source>
        <dbReference type="Google" id="ProtNLM"/>
    </source>
</evidence>